<evidence type="ECO:0000256" key="6">
    <source>
        <dbReference type="SAM" id="Phobius"/>
    </source>
</evidence>
<feature type="transmembrane region" description="Helical" evidence="6">
    <location>
        <begin position="88"/>
        <end position="106"/>
    </location>
</feature>
<protein>
    <submittedName>
        <fullName evidence="8">Low conductance mechanosensitive channel YnaI</fullName>
    </submittedName>
</protein>
<evidence type="ECO:0000256" key="3">
    <source>
        <dbReference type="ARBA" id="ARBA00022692"/>
    </source>
</evidence>
<dbReference type="SUPFAM" id="SSF50182">
    <property type="entry name" value="Sm-like ribonucleoproteins"/>
    <property type="match status" value="1"/>
</dbReference>
<keyword evidence="4 6" id="KW-1133">Transmembrane helix</keyword>
<evidence type="ECO:0000256" key="1">
    <source>
        <dbReference type="ARBA" id="ARBA00004141"/>
    </source>
</evidence>
<dbReference type="EMBL" id="PQWO01000001">
    <property type="protein sequence ID" value="PZD75113.1"/>
    <property type="molecule type" value="Genomic_DNA"/>
</dbReference>
<dbReference type="AlphaFoldDB" id="A0A2W1JP69"/>
<reference evidence="8 9" key="1">
    <citation type="journal article" date="2018" name="Sci. Rep.">
        <title>A novel species of the marine cyanobacterium Acaryochloris with a unique pigment content and lifestyle.</title>
        <authorList>
            <person name="Partensky F."/>
            <person name="Six C."/>
            <person name="Ratin M."/>
            <person name="Garczarek L."/>
            <person name="Vaulot D."/>
            <person name="Probert I."/>
            <person name="Calteau A."/>
            <person name="Gourvil P."/>
            <person name="Marie D."/>
            <person name="Grebert T."/>
            <person name="Bouchier C."/>
            <person name="Le Panse S."/>
            <person name="Gachenot M."/>
            <person name="Rodriguez F."/>
            <person name="Garrido J.L."/>
        </authorList>
    </citation>
    <scope>NUCLEOTIDE SEQUENCE [LARGE SCALE GENOMIC DNA]</scope>
    <source>
        <strain evidence="8 9">RCC1774</strain>
    </source>
</reference>
<keyword evidence="5 6" id="KW-0472">Membrane</keyword>
<dbReference type="InterPro" id="IPR023408">
    <property type="entry name" value="MscS_beta-dom_sf"/>
</dbReference>
<feature type="domain" description="Mechanosensitive ion channel MscS" evidence="7">
    <location>
        <begin position="206"/>
        <end position="274"/>
    </location>
</feature>
<dbReference type="InterPro" id="IPR011014">
    <property type="entry name" value="MscS_channel_TM-2"/>
</dbReference>
<dbReference type="Gene3D" id="1.10.287.1260">
    <property type="match status" value="1"/>
</dbReference>
<feature type="transmembrane region" description="Helical" evidence="6">
    <location>
        <begin position="159"/>
        <end position="177"/>
    </location>
</feature>
<evidence type="ECO:0000256" key="4">
    <source>
        <dbReference type="ARBA" id="ARBA00022989"/>
    </source>
</evidence>
<comment type="caution">
    <text evidence="8">The sequence shown here is derived from an EMBL/GenBank/DDBJ whole genome shotgun (WGS) entry which is preliminary data.</text>
</comment>
<dbReference type="Pfam" id="PF00924">
    <property type="entry name" value="MS_channel_2nd"/>
    <property type="match status" value="1"/>
</dbReference>
<organism evidence="8 9">
    <name type="scientific">Acaryochloris thomasi RCC1774</name>
    <dbReference type="NCBI Taxonomy" id="1764569"/>
    <lineage>
        <taxon>Bacteria</taxon>
        <taxon>Bacillati</taxon>
        <taxon>Cyanobacteriota</taxon>
        <taxon>Cyanophyceae</taxon>
        <taxon>Acaryochloridales</taxon>
        <taxon>Acaryochloridaceae</taxon>
        <taxon>Acaryochloris</taxon>
        <taxon>Acaryochloris thomasi</taxon>
    </lineage>
</organism>
<evidence type="ECO:0000313" key="8">
    <source>
        <dbReference type="EMBL" id="PZD75113.1"/>
    </source>
</evidence>
<feature type="transmembrane region" description="Helical" evidence="6">
    <location>
        <begin position="34"/>
        <end position="56"/>
    </location>
</feature>
<dbReference type="GO" id="GO:0016020">
    <property type="term" value="C:membrane"/>
    <property type="evidence" value="ECO:0007669"/>
    <property type="project" value="UniProtKB-SubCell"/>
</dbReference>
<comment type="similarity">
    <text evidence="2">Belongs to the MscS (TC 1.A.23) family.</text>
</comment>
<accession>A0A2W1JP69</accession>
<dbReference type="PANTHER" id="PTHR30566">
    <property type="entry name" value="YNAI-RELATED MECHANOSENSITIVE ION CHANNEL"/>
    <property type="match status" value="1"/>
</dbReference>
<dbReference type="InterPro" id="IPR006685">
    <property type="entry name" value="MscS_channel_2nd"/>
</dbReference>
<dbReference type="GO" id="GO:0055085">
    <property type="term" value="P:transmembrane transport"/>
    <property type="evidence" value="ECO:0007669"/>
    <property type="project" value="InterPro"/>
</dbReference>
<dbReference type="Proteomes" id="UP000248857">
    <property type="component" value="Unassembled WGS sequence"/>
</dbReference>
<proteinExistence type="inferred from homology"/>
<evidence type="ECO:0000313" key="9">
    <source>
        <dbReference type="Proteomes" id="UP000248857"/>
    </source>
</evidence>
<evidence type="ECO:0000256" key="2">
    <source>
        <dbReference type="ARBA" id="ARBA00008017"/>
    </source>
</evidence>
<sequence length="390" mass="43698">MIDYALLTLLATFAQATPQRLTRVFGVSQTLDAGLTVLLGLVAAIALFLVVGLSYLKIPTVFRLLVDRFSSAEFQEIYRTVVRPYQDWVIWTVLLTVADLSILIVVNRYGLPLLEFPLGLLVAISIIFLGFALFKTLFDNYLLEVALEDQTKINSELLVLAKFISNAVIVLIVIFLFAETHRINVFGLTASLGVGSVAIAFASQKVLEQILWSITLYIDRPFVVGDYIHLPDRTLGRVESIGWRSTKVRLSGKNTLVIIPNSNLAQTSIENLTRARRVISIVELTFFRVIPDEERALVQQLIIGSTRDILGIDHRLTQVTFEEVIMSKGITQAQIVFFILGAAENSMELRKSLLEIAQENIVERLHEYGIAFRLEEKTTDISQPMNIDAS</sequence>
<dbReference type="RefSeq" id="WP_233501250.1">
    <property type="nucleotide sequence ID" value="NZ_CAWNWM010000001.1"/>
</dbReference>
<evidence type="ECO:0000256" key="5">
    <source>
        <dbReference type="ARBA" id="ARBA00023136"/>
    </source>
</evidence>
<keyword evidence="9" id="KW-1185">Reference proteome</keyword>
<keyword evidence="3 6" id="KW-0812">Transmembrane</keyword>
<comment type="subcellular location">
    <subcellularLocation>
        <location evidence="1">Membrane</location>
        <topology evidence="1">Multi-pass membrane protein</topology>
    </subcellularLocation>
</comment>
<dbReference type="PANTHER" id="PTHR30566:SF5">
    <property type="entry name" value="MECHANOSENSITIVE ION CHANNEL PROTEIN 1, MITOCHONDRIAL-RELATED"/>
    <property type="match status" value="1"/>
</dbReference>
<gene>
    <name evidence="8" type="primary">ynaI_2</name>
    <name evidence="8" type="ORF">C1752_00312</name>
</gene>
<dbReference type="SUPFAM" id="SSF82861">
    <property type="entry name" value="Mechanosensitive channel protein MscS (YggB), transmembrane region"/>
    <property type="match status" value="1"/>
</dbReference>
<dbReference type="InterPro" id="IPR010920">
    <property type="entry name" value="LSM_dom_sf"/>
</dbReference>
<name>A0A2W1JP69_9CYAN</name>
<evidence type="ECO:0000259" key="7">
    <source>
        <dbReference type="Pfam" id="PF00924"/>
    </source>
</evidence>
<feature type="transmembrane region" description="Helical" evidence="6">
    <location>
        <begin position="118"/>
        <end position="138"/>
    </location>
</feature>
<dbReference type="Gene3D" id="2.30.30.60">
    <property type="match status" value="1"/>
</dbReference>